<organism evidence="4 5">
    <name type="scientific">Calocera viscosa (strain TUFC12733)</name>
    <dbReference type="NCBI Taxonomy" id="1330018"/>
    <lineage>
        <taxon>Eukaryota</taxon>
        <taxon>Fungi</taxon>
        <taxon>Dikarya</taxon>
        <taxon>Basidiomycota</taxon>
        <taxon>Agaricomycotina</taxon>
        <taxon>Dacrymycetes</taxon>
        <taxon>Dacrymycetales</taxon>
        <taxon>Dacrymycetaceae</taxon>
        <taxon>Calocera</taxon>
    </lineage>
</organism>
<proteinExistence type="predicted"/>
<evidence type="ECO:0000313" key="4">
    <source>
        <dbReference type="EMBL" id="KZO92570.1"/>
    </source>
</evidence>
<reference evidence="4 5" key="1">
    <citation type="journal article" date="2016" name="Mol. Biol. Evol.">
        <title>Comparative Genomics of Early-Diverging Mushroom-Forming Fungi Provides Insights into the Origins of Lignocellulose Decay Capabilities.</title>
        <authorList>
            <person name="Nagy L.G."/>
            <person name="Riley R."/>
            <person name="Tritt A."/>
            <person name="Adam C."/>
            <person name="Daum C."/>
            <person name="Floudas D."/>
            <person name="Sun H."/>
            <person name="Yadav J.S."/>
            <person name="Pangilinan J."/>
            <person name="Larsson K.H."/>
            <person name="Matsuura K."/>
            <person name="Barry K."/>
            <person name="Labutti K."/>
            <person name="Kuo R."/>
            <person name="Ohm R.A."/>
            <person name="Bhattacharya S.S."/>
            <person name="Shirouzu T."/>
            <person name="Yoshinaga Y."/>
            <person name="Martin F.M."/>
            <person name="Grigoriev I.V."/>
            <person name="Hibbett D.S."/>
        </authorList>
    </citation>
    <scope>NUCLEOTIDE SEQUENCE [LARGE SCALE GENOMIC DNA]</scope>
    <source>
        <strain evidence="4 5">TUFC12733</strain>
    </source>
</reference>
<dbReference type="InterPro" id="IPR015943">
    <property type="entry name" value="WD40/YVTN_repeat-like_dom_sf"/>
</dbReference>
<dbReference type="STRING" id="1330018.A0A167IEK1"/>
<dbReference type="InterPro" id="IPR045159">
    <property type="entry name" value="DCAF7-like"/>
</dbReference>
<dbReference type="Pfam" id="PF00400">
    <property type="entry name" value="WD40"/>
    <property type="match status" value="2"/>
</dbReference>
<dbReference type="InterPro" id="IPR001680">
    <property type="entry name" value="WD40_rpt"/>
</dbReference>
<keyword evidence="1 3" id="KW-0853">WD repeat</keyword>
<dbReference type="EMBL" id="KV417309">
    <property type="protein sequence ID" value="KZO92570.1"/>
    <property type="molecule type" value="Genomic_DNA"/>
</dbReference>
<accession>A0A167IEK1</accession>
<dbReference type="InterPro" id="IPR019775">
    <property type="entry name" value="WD40_repeat_CS"/>
</dbReference>
<feature type="repeat" description="WD" evidence="3">
    <location>
        <begin position="212"/>
        <end position="254"/>
    </location>
</feature>
<dbReference type="OrthoDB" id="1284551at2759"/>
<dbReference type="AlphaFoldDB" id="A0A167IEK1"/>
<dbReference type="Proteomes" id="UP000076738">
    <property type="component" value="Unassembled WGS sequence"/>
</dbReference>
<feature type="repeat" description="WD" evidence="3">
    <location>
        <begin position="326"/>
        <end position="361"/>
    </location>
</feature>
<dbReference type="InterPro" id="IPR036322">
    <property type="entry name" value="WD40_repeat_dom_sf"/>
</dbReference>
<name>A0A167IEK1_CALVF</name>
<dbReference type="PROSITE" id="PS50294">
    <property type="entry name" value="WD_REPEATS_REGION"/>
    <property type="match status" value="1"/>
</dbReference>
<dbReference type="PROSITE" id="PS50082">
    <property type="entry name" value="WD_REPEATS_2"/>
    <property type="match status" value="2"/>
</dbReference>
<evidence type="ECO:0000313" key="5">
    <source>
        <dbReference type="Proteomes" id="UP000076738"/>
    </source>
</evidence>
<evidence type="ECO:0000256" key="1">
    <source>
        <dbReference type="ARBA" id="ARBA00022574"/>
    </source>
</evidence>
<evidence type="ECO:0000256" key="2">
    <source>
        <dbReference type="ARBA" id="ARBA00022737"/>
    </source>
</evidence>
<dbReference type="SMART" id="SM00320">
    <property type="entry name" value="WD40"/>
    <property type="match status" value="3"/>
</dbReference>
<keyword evidence="5" id="KW-1185">Reference proteome</keyword>
<keyword evidence="2" id="KW-0677">Repeat</keyword>
<protein>
    <submittedName>
        <fullName evidence="4">WD40 repeat-like protein</fullName>
    </submittedName>
</protein>
<sequence>MGSKTVLRYDAPWPIFTLDWCNSSGAYPSSKASQTHRLALGSFLENSHNAIQIIGASSDTLDDFYPQPASEYFPHQQQQQVGQDFQVLAEAPHGYPATKLLWEPAGANGHAWKFKPRLEAELLATSGEVLKIWEFDAQGGARRGGGYVGRPGALQGSLREVQKCSSAKGNNVPAPLTSFAWNAISPSLIVTSSIDTTCTVWDITSNSAITQLIAHDKDVYDVAWLPHSTDSFVSVGADGSLRAFDLRSLEHSTILYESPARDQPGPDDMVTTPATLTGASSGRAAPPLARVMFSPTDSNYIAMFHLDSNKVTIIDMRTPGRPLAELVAHQGNVNAIGWGQCEAMIASAGDDHQLLLWDLSSTVMSPHRVAPTDITNLPPPGEVRDPVLAYTSPGEINSLAWSFPMVGGIWGQTPVEWIAVTEGRTLRALRV</sequence>
<gene>
    <name evidence="4" type="ORF">CALVIDRAFT_540839</name>
</gene>
<dbReference type="Gene3D" id="2.130.10.10">
    <property type="entry name" value="YVTN repeat-like/Quinoprotein amine dehydrogenase"/>
    <property type="match status" value="1"/>
</dbReference>
<dbReference type="SUPFAM" id="SSF50978">
    <property type="entry name" value="WD40 repeat-like"/>
    <property type="match status" value="1"/>
</dbReference>
<dbReference type="PANTHER" id="PTHR19919">
    <property type="entry name" value="WD REPEAT CONTAINING PROTEIN"/>
    <property type="match status" value="1"/>
</dbReference>
<dbReference type="PROSITE" id="PS00678">
    <property type="entry name" value="WD_REPEATS_1"/>
    <property type="match status" value="1"/>
</dbReference>
<evidence type="ECO:0000256" key="3">
    <source>
        <dbReference type="PROSITE-ProRule" id="PRU00221"/>
    </source>
</evidence>